<dbReference type="EMBL" id="KY971610">
    <property type="protein sequence ID" value="ASD52173.1"/>
    <property type="molecule type" value="Genomic_DNA"/>
</dbReference>
<proteinExistence type="predicted"/>
<accession>A0A2U7N8F9</accession>
<evidence type="ECO:0000313" key="1">
    <source>
        <dbReference type="EMBL" id="ASD52173.1"/>
    </source>
</evidence>
<reference evidence="1 2" key="1">
    <citation type="submission" date="2017-04" db="EMBL/GenBank/DDBJ databases">
        <title>Isolation of lytic bacteriophages infecting Pseudomonas strains for biocontrol of fish and shrimp spoilage during chilled storage.</title>
        <authorList>
            <person name="Yang Z."/>
            <person name="Tao X."/>
            <person name="Gao L."/>
            <person name="Rao S."/>
        </authorList>
    </citation>
    <scope>NUCLEOTIDE SEQUENCE [LARGE SCALE GENOMIC DNA]</scope>
</reference>
<evidence type="ECO:0000313" key="2">
    <source>
        <dbReference type="Proteomes" id="UP000247773"/>
    </source>
</evidence>
<organism evidence="1 2">
    <name type="scientific">Pseudomonas phage PspYZU05</name>
    <dbReference type="NCBI Taxonomy" id="1983556"/>
    <lineage>
        <taxon>Viruses</taxon>
        <taxon>Duplodnaviria</taxon>
        <taxon>Heunggongvirae</taxon>
        <taxon>Uroviricota</taxon>
        <taxon>Caudoviricetes</taxon>
        <taxon>Pantevenvirales</taxon>
        <taxon>Straboviridae</taxon>
        <taxon>Jiangsuvirus</taxon>
        <taxon>Jiangsuvirus pspyzu05</taxon>
    </lineage>
</organism>
<name>A0A2U7N8F9_9CAUD</name>
<dbReference type="Proteomes" id="UP000247773">
    <property type="component" value="Genome"/>
</dbReference>
<protein>
    <submittedName>
        <fullName evidence="1">Uncharacterized protein</fullName>
    </submittedName>
</protein>
<keyword evidence="2" id="KW-1185">Reference proteome</keyword>
<sequence>MNPLIKFGAPIVLAASVIYAGLGTEQKKIVRCEAKVTQYITAYFSEEYICTSIDADGKPYIDTCDNFWSKPASDVTLSVTINGVGKGEIFKDGYYYDRPPKITKHWEYSDHFDRYSHTKNVEISSFYNDGDYLRSSDYLGCLMNLNRPVMIRTLFGVKLWEI</sequence>
<gene>
    <name evidence="1" type="ORF">PspYZU05_221</name>
</gene>